<sequence length="94" mass="10561">MKGTEKFSGMLWTIGMLTISQIRSRPINRAVRGQVPQNVDIPVNSSYDNLSAEQKYENLTKGTTADLFNTRKQETENQEAPQFSTFISGSESPF</sequence>
<accession>A0ACA9NJ25</accession>
<organism evidence="1 2">
    <name type="scientific">Dentiscutata heterogama</name>
    <dbReference type="NCBI Taxonomy" id="1316150"/>
    <lineage>
        <taxon>Eukaryota</taxon>
        <taxon>Fungi</taxon>
        <taxon>Fungi incertae sedis</taxon>
        <taxon>Mucoromycota</taxon>
        <taxon>Glomeromycotina</taxon>
        <taxon>Glomeromycetes</taxon>
        <taxon>Diversisporales</taxon>
        <taxon>Gigasporaceae</taxon>
        <taxon>Dentiscutata</taxon>
    </lineage>
</organism>
<keyword evidence="2" id="KW-1185">Reference proteome</keyword>
<feature type="non-terminal residue" evidence="1">
    <location>
        <position position="1"/>
    </location>
</feature>
<proteinExistence type="predicted"/>
<name>A0ACA9NJ25_9GLOM</name>
<gene>
    <name evidence="1" type="ORF">DHETER_LOCUS9644</name>
</gene>
<dbReference type="EMBL" id="CAJVPU010017283">
    <property type="protein sequence ID" value="CAG8658605.1"/>
    <property type="molecule type" value="Genomic_DNA"/>
</dbReference>
<comment type="caution">
    <text evidence="1">The sequence shown here is derived from an EMBL/GenBank/DDBJ whole genome shotgun (WGS) entry which is preliminary data.</text>
</comment>
<evidence type="ECO:0000313" key="1">
    <source>
        <dbReference type="EMBL" id="CAG8658605.1"/>
    </source>
</evidence>
<protein>
    <submittedName>
        <fullName evidence="1">2924_t:CDS:1</fullName>
    </submittedName>
</protein>
<evidence type="ECO:0000313" key="2">
    <source>
        <dbReference type="Proteomes" id="UP000789702"/>
    </source>
</evidence>
<reference evidence="1" key="1">
    <citation type="submission" date="2021-06" db="EMBL/GenBank/DDBJ databases">
        <authorList>
            <person name="Kallberg Y."/>
            <person name="Tangrot J."/>
            <person name="Rosling A."/>
        </authorList>
    </citation>
    <scope>NUCLEOTIDE SEQUENCE</scope>
    <source>
        <strain evidence="1">IL203A</strain>
    </source>
</reference>
<dbReference type="Proteomes" id="UP000789702">
    <property type="component" value="Unassembled WGS sequence"/>
</dbReference>